<evidence type="ECO:0000313" key="3">
    <source>
        <dbReference type="Proteomes" id="UP000183263"/>
    </source>
</evidence>
<dbReference type="InterPro" id="IPR057952">
    <property type="entry name" value="Rv2743c-like"/>
</dbReference>
<evidence type="ECO:0000313" key="2">
    <source>
        <dbReference type="EMBL" id="SDI72799.1"/>
    </source>
</evidence>
<dbReference type="Pfam" id="PF25587">
    <property type="entry name" value="Rv2743c"/>
    <property type="match status" value="1"/>
</dbReference>
<proteinExistence type="predicted"/>
<name>A0A1G8MXN9_9NOCA</name>
<gene>
    <name evidence="2" type="ORF">SAMN05444695_110116</name>
</gene>
<reference evidence="2 3" key="1">
    <citation type="submission" date="2016-10" db="EMBL/GenBank/DDBJ databases">
        <authorList>
            <person name="de Groot N.N."/>
        </authorList>
    </citation>
    <scope>NUCLEOTIDE SEQUENCE [LARGE SCALE GENOMIC DNA]</scope>
    <source>
        <strain evidence="2 3">DSM 44892</strain>
    </source>
</reference>
<dbReference type="NCBIfam" id="NF047839">
    <property type="entry name" value="PspM_Rv2743c"/>
    <property type="match status" value="1"/>
</dbReference>
<sequence length="242" mass="25320">MWGDTVAEAARRRLDPREKAQRRIRRARWRATRFGAASGASAAGAVGLAVASAPDAAVFATGGVAGFLAVPAAFGVARYRRLRAQPLPAGRAVRRPLPVSTSAAYEPMARLVRSERALHHVLGVLSRTGRISAEELADTDASARSAAEALAAVAADISSLESAARLLDDGTLRGSAGAAAVELADGVEHYEGLAAAAARLTTAPVDPLGLEHERRELVRSTERLTGLAAGLAEVDDISRRYR</sequence>
<dbReference type="EMBL" id="FNDN01000010">
    <property type="protein sequence ID" value="SDI72799.1"/>
    <property type="molecule type" value="Genomic_DNA"/>
</dbReference>
<dbReference type="Proteomes" id="UP000183263">
    <property type="component" value="Unassembled WGS sequence"/>
</dbReference>
<keyword evidence="1" id="KW-0472">Membrane</keyword>
<dbReference type="AlphaFoldDB" id="A0A1G8MXN9"/>
<keyword evidence="1" id="KW-1133">Transmembrane helix</keyword>
<feature type="transmembrane region" description="Helical" evidence="1">
    <location>
        <begin position="57"/>
        <end position="77"/>
    </location>
</feature>
<feature type="transmembrane region" description="Helical" evidence="1">
    <location>
        <begin position="31"/>
        <end position="51"/>
    </location>
</feature>
<keyword evidence="1" id="KW-0812">Transmembrane</keyword>
<accession>A0A1G8MXN9</accession>
<organism evidence="2 3">
    <name type="scientific">Rhodococcus triatomae</name>
    <dbReference type="NCBI Taxonomy" id="300028"/>
    <lineage>
        <taxon>Bacteria</taxon>
        <taxon>Bacillati</taxon>
        <taxon>Actinomycetota</taxon>
        <taxon>Actinomycetes</taxon>
        <taxon>Mycobacteriales</taxon>
        <taxon>Nocardiaceae</taxon>
        <taxon>Rhodococcus</taxon>
    </lineage>
</organism>
<evidence type="ECO:0000256" key="1">
    <source>
        <dbReference type="SAM" id="Phobius"/>
    </source>
</evidence>
<protein>
    <submittedName>
        <fullName evidence="2">Uncharacterized protein</fullName>
    </submittedName>
</protein>
<keyword evidence="3" id="KW-1185">Reference proteome</keyword>